<protein>
    <submittedName>
        <fullName evidence="1">Uncharacterized protein</fullName>
    </submittedName>
</protein>
<comment type="caution">
    <text evidence="1">The sequence shown here is derived from an EMBL/GenBank/DDBJ whole genome shotgun (WGS) entry which is preliminary data.</text>
</comment>
<accession>H0EIX0</accession>
<reference evidence="1 2" key="1">
    <citation type="journal article" date="2012" name="Eukaryot. Cell">
        <title>Genome sequence of the fungus Glarea lozoyensis: the first genome sequence of a species from the Helotiaceae family.</title>
        <authorList>
            <person name="Youssar L."/>
            <person name="Gruening B.A."/>
            <person name="Erxleben A."/>
            <person name="Guenther S."/>
            <person name="Huettel W."/>
        </authorList>
    </citation>
    <scope>NUCLEOTIDE SEQUENCE [LARGE SCALE GENOMIC DNA]</scope>
    <source>
        <strain evidence="2">ATCC 74030 / MF5533</strain>
    </source>
</reference>
<name>H0EIX0_GLAL7</name>
<dbReference type="EMBL" id="AGUE01000049">
    <property type="protein sequence ID" value="EHL01601.1"/>
    <property type="molecule type" value="Genomic_DNA"/>
</dbReference>
<evidence type="ECO:0000313" key="1">
    <source>
        <dbReference type="EMBL" id="EHL01601.1"/>
    </source>
</evidence>
<sequence length="36" mass="4251">MGYFAYLKNACNGEETVYDLTLEAIEKSHKRWINLE</sequence>
<dbReference type="HOGENOM" id="CLU_3359832_0_0_1"/>
<dbReference type="AlphaFoldDB" id="H0EIX0"/>
<dbReference type="InParanoid" id="H0EIX0"/>
<proteinExistence type="predicted"/>
<dbReference type="Proteomes" id="UP000005446">
    <property type="component" value="Unassembled WGS sequence"/>
</dbReference>
<organism evidence="1 2">
    <name type="scientific">Glarea lozoyensis (strain ATCC 74030 / MF5533)</name>
    <dbReference type="NCBI Taxonomy" id="1104152"/>
    <lineage>
        <taxon>Eukaryota</taxon>
        <taxon>Fungi</taxon>
        <taxon>Dikarya</taxon>
        <taxon>Ascomycota</taxon>
        <taxon>Pezizomycotina</taxon>
        <taxon>Leotiomycetes</taxon>
        <taxon>Helotiales</taxon>
        <taxon>Helotiaceae</taxon>
        <taxon>Glarea</taxon>
    </lineage>
</organism>
<evidence type="ECO:0000313" key="2">
    <source>
        <dbReference type="Proteomes" id="UP000005446"/>
    </source>
</evidence>
<keyword evidence="2" id="KW-1185">Reference proteome</keyword>
<gene>
    <name evidence="1" type="ORF">M7I_2488</name>
</gene>